<proteinExistence type="predicted"/>
<protein>
    <recommendedName>
        <fullName evidence="3">ESX-1 secretion-associated protein</fullName>
    </recommendedName>
</protein>
<dbReference type="RefSeq" id="WP_116201986.1">
    <property type="nucleotide sequence ID" value="NZ_BAAAHV010000021.1"/>
</dbReference>
<organism evidence="1 2">
    <name type="scientific">Amycolatopsis albidoflavus</name>
    <dbReference type="NCBI Taxonomy" id="102226"/>
    <lineage>
        <taxon>Bacteria</taxon>
        <taxon>Bacillati</taxon>
        <taxon>Actinomycetota</taxon>
        <taxon>Actinomycetes</taxon>
        <taxon>Pseudonocardiales</taxon>
        <taxon>Pseudonocardiaceae</taxon>
        <taxon>Amycolatopsis</taxon>
    </lineage>
</organism>
<sequence length="104" mass="11414">MTDVAVALAALRSDAATWDQTADGLQPPKGAIDPLGLGPREVMSYAASHGFDRLYNQTRSTMQDMINQAEANFRNLAGALRKAADVYERDEEDHQHRITRAGGR</sequence>
<dbReference type="EMBL" id="JBHUKQ010000003">
    <property type="protein sequence ID" value="MFD2479513.1"/>
    <property type="molecule type" value="Genomic_DNA"/>
</dbReference>
<gene>
    <name evidence="1" type="ORF">ACFSUT_04435</name>
</gene>
<reference evidence="2" key="1">
    <citation type="journal article" date="2019" name="Int. J. Syst. Evol. Microbiol.">
        <title>The Global Catalogue of Microorganisms (GCM) 10K type strain sequencing project: providing services to taxonomists for standard genome sequencing and annotation.</title>
        <authorList>
            <consortium name="The Broad Institute Genomics Platform"/>
            <consortium name="The Broad Institute Genome Sequencing Center for Infectious Disease"/>
            <person name="Wu L."/>
            <person name="Ma J."/>
        </authorList>
    </citation>
    <scope>NUCLEOTIDE SEQUENCE [LARGE SCALE GENOMIC DNA]</scope>
    <source>
        <strain evidence="2">CGMCC 4.7638</strain>
    </source>
</reference>
<dbReference type="Proteomes" id="UP001597542">
    <property type="component" value="Unassembled WGS sequence"/>
</dbReference>
<evidence type="ECO:0000313" key="1">
    <source>
        <dbReference type="EMBL" id="MFD2479513.1"/>
    </source>
</evidence>
<keyword evidence="2" id="KW-1185">Reference proteome</keyword>
<evidence type="ECO:0000313" key="2">
    <source>
        <dbReference type="Proteomes" id="UP001597542"/>
    </source>
</evidence>
<evidence type="ECO:0008006" key="3">
    <source>
        <dbReference type="Google" id="ProtNLM"/>
    </source>
</evidence>
<comment type="caution">
    <text evidence="1">The sequence shown here is derived from an EMBL/GenBank/DDBJ whole genome shotgun (WGS) entry which is preliminary data.</text>
</comment>
<accession>A0ABW5HST7</accession>
<name>A0ABW5HST7_9PSEU</name>